<dbReference type="GO" id="GO:0071949">
    <property type="term" value="F:FAD binding"/>
    <property type="evidence" value="ECO:0007669"/>
    <property type="project" value="InterPro"/>
</dbReference>
<dbReference type="GO" id="GO:0009252">
    <property type="term" value="P:peptidoglycan biosynthetic process"/>
    <property type="evidence" value="ECO:0007669"/>
    <property type="project" value="UniProtKB-UniRule"/>
</dbReference>
<dbReference type="SUPFAM" id="SSF56194">
    <property type="entry name" value="Uridine diphospho-N-Acetylenolpyruvylglucosamine reductase, MurB, C-terminal domain"/>
    <property type="match status" value="1"/>
</dbReference>
<dbReference type="GO" id="GO:0005829">
    <property type="term" value="C:cytosol"/>
    <property type="evidence" value="ECO:0007669"/>
    <property type="project" value="TreeGrafter"/>
</dbReference>
<evidence type="ECO:0000259" key="17">
    <source>
        <dbReference type="PROSITE" id="PS51387"/>
    </source>
</evidence>
<evidence type="ECO:0000256" key="9">
    <source>
        <dbReference type="ARBA" id="ARBA00022857"/>
    </source>
</evidence>
<comment type="caution">
    <text evidence="18">The sequence shown here is derived from an EMBL/GenBank/DDBJ whole genome shotgun (WGS) entry which is preliminary data.</text>
</comment>
<reference evidence="18 19" key="1">
    <citation type="journal article" date="2016" name="Nat. Commun.">
        <title>Thousands of microbial genomes shed light on interconnected biogeochemical processes in an aquifer system.</title>
        <authorList>
            <person name="Anantharaman K."/>
            <person name="Brown C.T."/>
            <person name="Hug L.A."/>
            <person name="Sharon I."/>
            <person name="Castelle C.J."/>
            <person name="Probst A.J."/>
            <person name="Thomas B.C."/>
            <person name="Singh A."/>
            <person name="Wilkins M.J."/>
            <person name="Karaoz U."/>
            <person name="Brodie E.L."/>
            <person name="Williams K.H."/>
            <person name="Hubbard S.S."/>
            <person name="Banfield J.F."/>
        </authorList>
    </citation>
    <scope>NUCLEOTIDE SEQUENCE [LARGE SCALE GENOMIC DNA]</scope>
</reference>
<evidence type="ECO:0000256" key="14">
    <source>
        <dbReference type="ARBA" id="ARBA00023316"/>
    </source>
</evidence>
<evidence type="ECO:0000256" key="6">
    <source>
        <dbReference type="ARBA" id="ARBA00022618"/>
    </source>
</evidence>
<dbReference type="NCBIfam" id="TIGR00179">
    <property type="entry name" value="murB"/>
    <property type="match status" value="1"/>
</dbReference>
<keyword evidence="6 16" id="KW-0132">Cell division</keyword>
<keyword evidence="11 16" id="KW-0573">Peptidoglycan synthesis</keyword>
<gene>
    <name evidence="16" type="primary">murB</name>
    <name evidence="18" type="ORF">A2Y82_05440</name>
</gene>
<comment type="catalytic activity">
    <reaction evidence="15 16">
        <text>UDP-N-acetyl-alpha-D-muramate + NADP(+) = UDP-N-acetyl-3-O-(1-carboxyvinyl)-alpha-D-glucosamine + NADPH + H(+)</text>
        <dbReference type="Rhea" id="RHEA:12248"/>
        <dbReference type="ChEBI" id="CHEBI:15378"/>
        <dbReference type="ChEBI" id="CHEBI:57783"/>
        <dbReference type="ChEBI" id="CHEBI:58349"/>
        <dbReference type="ChEBI" id="CHEBI:68483"/>
        <dbReference type="ChEBI" id="CHEBI:70757"/>
        <dbReference type="EC" id="1.3.1.98"/>
    </reaction>
</comment>
<feature type="active site" evidence="16">
    <location>
        <position position="172"/>
    </location>
</feature>
<dbReference type="Gene3D" id="3.30.465.10">
    <property type="match status" value="1"/>
</dbReference>
<dbReference type="GO" id="GO:0008360">
    <property type="term" value="P:regulation of cell shape"/>
    <property type="evidence" value="ECO:0007669"/>
    <property type="project" value="UniProtKB-KW"/>
</dbReference>
<feature type="active site" description="Proton donor" evidence="16">
    <location>
        <position position="221"/>
    </location>
</feature>
<keyword evidence="13 16" id="KW-0131">Cell cycle</keyword>
<evidence type="ECO:0000256" key="3">
    <source>
        <dbReference type="ARBA" id="ARBA00004496"/>
    </source>
</evidence>
<dbReference type="InterPro" id="IPR016167">
    <property type="entry name" value="FAD-bd_PCMH_sub1"/>
</dbReference>
<keyword evidence="7 16" id="KW-0285">Flavoprotein</keyword>
<evidence type="ECO:0000256" key="4">
    <source>
        <dbReference type="ARBA" id="ARBA00004752"/>
    </source>
</evidence>
<protein>
    <recommendedName>
        <fullName evidence="16">UDP-N-acetylenolpyruvoylglucosamine reductase</fullName>
        <ecNumber evidence="16">1.3.1.98</ecNumber>
    </recommendedName>
    <alternativeName>
        <fullName evidence="16">UDP-N-acetylmuramate dehydrogenase</fullName>
    </alternativeName>
</protein>
<dbReference type="Pfam" id="PF01565">
    <property type="entry name" value="FAD_binding_4"/>
    <property type="match status" value="1"/>
</dbReference>
<dbReference type="InterPro" id="IPR016166">
    <property type="entry name" value="FAD-bd_PCMH"/>
</dbReference>
<keyword evidence="5 16" id="KW-0963">Cytoplasm</keyword>
<keyword evidence="8 16" id="KW-0274">FAD</keyword>
<dbReference type="InterPro" id="IPR036635">
    <property type="entry name" value="MurB_C_sf"/>
</dbReference>
<evidence type="ECO:0000256" key="15">
    <source>
        <dbReference type="ARBA" id="ARBA00048914"/>
    </source>
</evidence>
<accession>A0A1G1XQK5</accession>
<dbReference type="AlphaFoldDB" id="A0A1G1XQK5"/>
<sequence length="320" mass="35425">MSKQIEQFQELLGKDVKLDEPLAKYTTFKIGGQAKYFFIAQSNEDLVRVITFAKKLKIPFYILGNGSNVLVSDQGFNGLMILNKASDIIFGKDNKVVADAGVMLVDLINKIIDQGLTGLEWGIGIPGTIGGCVRGNAGAYGGQISDNLIGVEIMKGGKQFVLKNEQCKFGYRESAFKHNNDLIISAEFQLQKGDKKQSLAKIKDILKTRNEKLPEFPSAGSVFKNVMINSENEDIVKKLINLPAEYQERKKIPAAWLIESLDLKGYKIGGAQISDKHANFIVNIGKATANDVLQLISYIKMKVRDKLGVQLLEEIEYVGF</sequence>
<dbReference type="UniPathway" id="UPA00219"/>
<evidence type="ECO:0000256" key="1">
    <source>
        <dbReference type="ARBA" id="ARBA00001974"/>
    </source>
</evidence>
<comment type="subcellular location">
    <subcellularLocation>
        <location evidence="3 16">Cytoplasm</location>
    </subcellularLocation>
</comment>
<dbReference type="PROSITE" id="PS51387">
    <property type="entry name" value="FAD_PCMH"/>
    <property type="match status" value="1"/>
</dbReference>
<evidence type="ECO:0000256" key="13">
    <source>
        <dbReference type="ARBA" id="ARBA00023306"/>
    </source>
</evidence>
<dbReference type="InterPro" id="IPR016169">
    <property type="entry name" value="FAD-bd_PCMH_sub2"/>
</dbReference>
<evidence type="ECO:0000256" key="10">
    <source>
        <dbReference type="ARBA" id="ARBA00022960"/>
    </source>
</evidence>
<dbReference type="Gene3D" id="3.30.43.10">
    <property type="entry name" value="Uridine Diphospho-n-acetylenolpyruvylglucosamine Reductase, domain 2"/>
    <property type="match status" value="1"/>
</dbReference>
<dbReference type="GO" id="GO:0008762">
    <property type="term" value="F:UDP-N-acetylmuramate dehydrogenase activity"/>
    <property type="evidence" value="ECO:0007669"/>
    <property type="project" value="UniProtKB-UniRule"/>
</dbReference>
<dbReference type="InterPro" id="IPR011601">
    <property type="entry name" value="MurB_C"/>
</dbReference>
<dbReference type="GO" id="GO:0071555">
    <property type="term" value="P:cell wall organization"/>
    <property type="evidence" value="ECO:0007669"/>
    <property type="project" value="UniProtKB-KW"/>
</dbReference>
<dbReference type="NCBIfam" id="NF010480">
    <property type="entry name" value="PRK13905.1"/>
    <property type="match status" value="1"/>
</dbReference>
<dbReference type="EC" id="1.3.1.98" evidence="16"/>
<organism evidence="18 19">
    <name type="scientific">Candidatus Buchananbacteria bacterium RBG_13_36_9</name>
    <dbReference type="NCBI Taxonomy" id="1797530"/>
    <lineage>
        <taxon>Bacteria</taxon>
        <taxon>Candidatus Buchananiibacteriota</taxon>
    </lineage>
</organism>
<dbReference type="Gene3D" id="3.90.78.10">
    <property type="entry name" value="UDP-N-acetylenolpyruvoylglucosamine reductase, C-terminal domain"/>
    <property type="match status" value="1"/>
</dbReference>
<keyword evidence="12 16" id="KW-0560">Oxidoreductase</keyword>
<dbReference type="InterPro" id="IPR006094">
    <property type="entry name" value="Oxid_FAD_bind_N"/>
</dbReference>
<evidence type="ECO:0000256" key="12">
    <source>
        <dbReference type="ARBA" id="ARBA00023002"/>
    </source>
</evidence>
<evidence type="ECO:0000256" key="5">
    <source>
        <dbReference type="ARBA" id="ARBA00022490"/>
    </source>
</evidence>
<comment type="function">
    <text evidence="2 16">Cell wall formation.</text>
</comment>
<dbReference type="Pfam" id="PF02873">
    <property type="entry name" value="MurB_C"/>
    <property type="match status" value="1"/>
</dbReference>
<dbReference type="Proteomes" id="UP000176498">
    <property type="component" value="Unassembled WGS sequence"/>
</dbReference>
<dbReference type="EMBL" id="MHHZ01000012">
    <property type="protein sequence ID" value="OGY41870.1"/>
    <property type="molecule type" value="Genomic_DNA"/>
</dbReference>
<dbReference type="InterPro" id="IPR003170">
    <property type="entry name" value="MurB"/>
</dbReference>
<keyword evidence="14 16" id="KW-0961">Cell wall biogenesis/degradation</keyword>
<comment type="similarity">
    <text evidence="16">Belongs to the MurB family.</text>
</comment>
<feature type="active site" evidence="16">
    <location>
        <position position="314"/>
    </location>
</feature>
<dbReference type="SUPFAM" id="SSF56176">
    <property type="entry name" value="FAD-binding/transporter-associated domain-like"/>
    <property type="match status" value="1"/>
</dbReference>
<keyword evidence="9 16" id="KW-0521">NADP</keyword>
<evidence type="ECO:0000256" key="11">
    <source>
        <dbReference type="ARBA" id="ARBA00022984"/>
    </source>
</evidence>
<comment type="cofactor">
    <cofactor evidence="1 16">
        <name>FAD</name>
        <dbReference type="ChEBI" id="CHEBI:57692"/>
    </cofactor>
</comment>
<feature type="domain" description="FAD-binding PCMH-type" evidence="17">
    <location>
        <begin position="29"/>
        <end position="193"/>
    </location>
</feature>
<evidence type="ECO:0000256" key="2">
    <source>
        <dbReference type="ARBA" id="ARBA00003921"/>
    </source>
</evidence>
<evidence type="ECO:0000313" key="18">
    <source>
        <dbReference type="EMBL" id="OGY41870.1"/>
    </source>
</evidence>
<evidence type="ECO:0000256" key="8">
    <source>
        <dbReference type="ARBA" id="ARBA00022827"/>
    </source>
</evidence>
<keyword evidence="10 16" id="KW-0133">Cell shape</keyword>
<evidence type="ECO:0000313" key="19">
    <source>
        <dbReference type="Proteomes" id="UP000176498"/>
    </source>
</evidence>
<dbReference type="GO" id="GO:0051301">
    <property type="term" value="P:cell division"/>
    <property type="evidence" value="ECO:0007669"/>
    <property type="project" value="UniProtKB-KW"/>
</dbReference>
<evidence type="ECO:0000256" key="7">
    <source>
        <dbReference type="ARBA" id="ARBA00022630"/>
    </source>
</evidence>
<dbReference type="PANTHER" id="PTHR21071:SF4">
    <property type="entry name" value="UDP-N-ACETYLENOLPYRUVOYLGLUCOSAMINE REDUCTASE"/>
    <property type="match status" value="1"/>
</dbReference>
<comment type="pathway">
    <text evidence="4 16">Cell wall biogenesis; peptidoglycan biosynthesis.</text>
</comment>
<name>A0A1G1XQK5_9BACT</name>
<evidence type="ECO:0000256" key="16">
    <source>
        <dbReference type="HAMAP-Rule" id="MF_00037"/>
    </source>
</evidence>
<dbReference type="PANTHER" id="PTHR21071">
    <property type="entry name" value="UDP-N-ACETYLENOLPYRUVOYLGLUCOSAMINE REDUCTASE"/>
    <property type="match status" value="1"/>
</dbReference>
<dbReference type="HAMAP" id="MF_00037">
    <property type="entry name" value="MurB"/>
    <property type="match status" value="1"/>
</dbReference>
<proteinExistence type="inferred from homology"/>
<dbReference type="InterPro" id="IPR036318">
    <property type="entry name" value="FAD-bd_PCMH-like_sf"/>
</dbReference>